<feature type="domain" description="SLH" evidence="5">
    <location>
        <begin position="156"/>
        <end position="219"/>
    </location>
</feature>
<reference evidence="7 8" key="1">
    <citation type="submission" date="2022-06" db="EMBL/GenBank/DDBJ databases">
        <title>Isolation of gut microbiota from human fecal samples.</title>
        <authorList>
            <person name="Pamer E.G."/>
            <person name="Barat B."/>
            <person name="Waligurski E."/>
            <person name="Medina S."/>
            <person name="Paddock L."/>
            <person name="Mostad J."/>
        </authorList>
    </citation>
    <scope>NUCLEOTIDE SEQUENCE [LARGE SCALE GENOMIC DNA]</scope>
    <source>
        <strain evidence="7 8">DFI.7.95</strain>
    </source>
</reference>
<dbReference type="PROSITE" id="PS51935">
    <property type="entry name" value="NLPC_P60"/>
    <property type="match status" value="1"/>
</dbReference>
<keyword evidence="2" id="KW-0645">Protease</keyword>
<evidence type="ECO:0000256" key="1">
    <source>
        <dbReference type="ARBA" id="ARBA00007074"/>
    </source>
</evidence>
<proteinExistence type="inferred from homology"/>
<dbReference type="Proteomes" id="UP001524478">
    <property type="component" value="Unassembled WGS sequence"/>
</dbReference>
<evidence type="ECO:0000256" key="3">
    <source>
        <dbReference type="ARBA" id="ARBA00022801"/>
    </source>
</evidence>
<dbReference type="PROSITE" id="PS51272">
    <property type="entry name" value="SLH"/>
    <property type="match status" value="2"/>
</dbReference>
<dbReference type="Gene3D" id="3.90.1720.10">
    <property type="entry name" value="endopeptidase domain like (from Nostoc punctiforme)"/>
    <property type="match status" value="1"/>
</dbReference>
<evidence type="ECO:0000313" key="8">
    <source>
        <dbReference type="Proteomes" id="UP001524478"/>
    </source>
</evidence>
<dbReference type="InterPro" id="IPR001119">
    <property type="entry name" value="SLH_dom"/>
</dbReference>
<accession>A0ABT1S7L5</accession>
<feature type="domain" description="NlpC/P60" evidence="6">
    <location>
        <begin position="236"/>
        <end position="358"/>
    </location>
</feature>
<keyword evidence="3" id="KW-0378">Hydrolase</keyword>
<evidence type="ECO:0000256" key="2">
    <source>
        <dbReference type="ARBA" id="ARBA00022670"/>
    </source>
</evidence>
<keyword evidence="4" id="KW-0788">Thiol protease</keyword>
<dbReference type="Pfam" id="PF00395">
    <property type="entry name" value="SLH"/>
    <property type="match status" value="2"/>
</dbReference>
<dbReference type="InterPro" id="IPR038765">
    <property type="entry name" value="Papain-like_cys_pep_sf"/>
</dbReference>
<dbReference type="RefSeq" id="WP_256310713.1">
    <property type="nucleotide sequence ID" value="NZ_JANGAC010000003.1"/>
</dbReference>
<evidence type="ECO:0000259" key="6">
    <source>
        <dbReference type="PROSITE" id="PS51935"/>
    </source>
</evidence>
<sequence length="360" mass="40353">MIKIFNKISLVLMFVIVVITVKPQNTYASLALSQNGMDNPSGWAKEEIDKAKEIDLIPERIQGDYRNNITREEFSELAVSLYEVLGGKEIMVGEEKPFTDTQNPKIIMANKLGIVAGKENGIFAPDENITREQVSVIIYRTLQVAKPRYNYSDLYEYKFEDYNLISLWAKEAVGYLYGVEVISGVGDDEFNPNEYTSREEAIVLVKRMYDKVLASERASRNSLTVSRSATANRQEDSLKVKLKSLIPKELGKPYKWGGIGPNSYDCSGLVYSLFAKLGIELPRTSQSQASAGTYVSKKDLQYGDIVFFARNGKTINHVGVYVGNGEFVHAPQSGDVVKITTLMSGYYANSYYTARRVLPQ</sequence>
<dbReference type="InterPro" id="IPR000064">
    <property type="entry name" value="NLP_P60_dom"/>
</dbReference>
<organism evidence="7 8">
    <name type="scientific">Tissierella carlieri</name>
    <dbReference type="NCBI Taxonomy" id="689904"/>
    <lineage>
        <taxon>Bacteria</taxon>
        <taxon>Bacillati</taxon>
        <taxon>Bacillota</taxon>
        <taxon>Tissierellia</taxon>
        <taxon>Tissierellales</taxon>
        <taxon>Tissierellaceae</taxon>
        <taxon>Tissierella</taxon>
    </lineage>
</organism>
<evidence type="ECO:0000259" key="5">
    <source>
        <dbReference type="PROSITE" id="PS51272"/>
    </source>
</evidence>
<name>A0ABT1S7L5_9FIRM</name>
<dbReference type="Pfam" id="PF00877">
    <property type="entry name" value="NLPC_P60"/>
    <property type="match status" value="1"/>
</dbReference>
<dbReference type="InterPro" id="IPR051202">
    <property type="entry name" value="Peptidase_C40"/>
</dbReference>
<comment type="caution">
    <text evidence="7">The sequence shown here is derived from an EMBL/GenBank/DDBJ whole genome shotgun (WGS) entry which is preliminary data.</text>
</comment>
<gene>
    <name evidence="7" type="ORF">NE686_05165</name>
</gene>
<feature type="domain" description="SLH" evidence="5">
    <location>
        <begin position="89"/>
        <end position="152"/>
    </location>
</feature>
<dbReference type="PANTHER" id="PTHR47053">
    <property type="entry name" value="MUREIN DD-ENDOPEPTIDASE MEPH-RELATED"/>
    <property type="match status" value="1"/>
</dbReference>
<dbReference type="SUPFAM" id="SSF54001">
    <property type="entry name" value="Cysteine proteinases"/>
    <property type="match status" value="1"/>
</dbReference>
<keyword evidence="8" id="KW-1185">Reference proteome</keyword>
<dbReference type="EMBL" id="JANGAC010000003">
    <property type="protein sequence ID" value="MCQ4922466.1"/>
    <property type="molecule type" value="Genomic_DNA"/>
</dbReference>
<comment type="similarity">
    <text evidence="1">Belongs to the peptidase C40 family.</text>
</comment>
<protein>
    <submittedName>
        <fullName evidence="7">NlpC/P60 family protein</fullName>
    </submittedName>
</protein>
<evidence type="ECO:0000313" key="7">
    <source>
        <dbReference type="EMBL" id="MCQ4922466.1"/>
    </source>
</evidence>
<evidence type="ECO:0000256" key="4">
    <source>
        <dbReference type="ARBA" id="ARBA00022807"/>
    </source>
</evidence>
<dbReference type="PANTHER" id="PTHR47053:SF1">
    <property type="entry name" value="MUREIN DD-ENDOPEPTIDASE MEPH-RELATED"/>
    <property type="match status" value="1"/>
</dbReference>